<evidence type="ECO:0000256" key="4">
    <source>
        <dbReference type="RuleBase" id="RU363090"/>
    </source>
</evidence>
<dbReference type="GO" id="GO:0000829">
    <property type="term" value="F:diphosphoinositol pentakisphosphate kinase activity"/>
    <property type="evidence" value="ECO:0007669"/>
    <property type="project" value="EnsemblFungi"/>
</dbReference>
<dbReference type="STRING" id="1245769.A0A0C7MZY1"/>
<protein>
    <recommendedName>
        <fullName evidence="4">Kinase</fullName>
        <ecNumber evidence="4">2.7.-.-</ecNumber>
    </recommendedName>
</protein>
<accession>A0A0C7MZY1</accession>
<dbReference type="SUPFAM" id="SSF56104">
    <property type="entry name" value="SAICAR synthase-like"/>
    <property type="match status" value="1"/>
</dbReference>
<dbReference type="GO" id="GO:0000827">
    <property type="term" value="F:inositol-1,3,4,5,6-pentakisphosphate kinase activity"/>
    <property type="evidence" value="ECO:0007669"/>
    <property type="project" value="EnsemblFungi"/>
</dbReference>
<keyword evidence="3 4" id="KW-0418">Kinase</keyword>
<feature type="region of interest" description="Disordered" evidence="5">
    <location>
        <begin position="109"/>
        <end position="128"/>
    </location>
</feature>
<dbReference type="InterPro" id="IPR005522">
    <property type="entry name" value="IPK"/>
</dbReference>
<dbReference type="GO" id="GO:0010919">
    <property type="term" value="P:regulation of inositol phosphate biosynthetic process"/>
    <property type="evidence" value="ECO:0007669"/>
    <property type="project" value="EnsemblFungi"/>
</dbReference>
<dbReference type="GO" id="GO:0005634">
    <property type="term" value="C:nucleus"/>
    <property type="evidence" value="ECO:0007669"/>
    <property type="project" value="TreeGrafter"/>
</dbReference>
<dbReference type="PANTHER" id="PTHR12400">
    <property type="entry name" value="INOSITOL POLYPHOSPHATE KINASE"/>
    <property type="match status" value="1"/>
</dbReference>
<dbReference type="Gene3D" id="3.30.470.160">
    <property type="entry name" value="Inositol polyphosphate kinase"/>
    <property type="match status" value="1"/>
</dbReference>
<dbReference type="HOGENOM" id="CLU_004422_0_0_1"/>
<feature type="region of interest" description="Disordered" evidence="5">
    <location>
        <begin position="76"/>
        <end position="103"/>
    </location>
</feature>
<gene>
    <name evidence="6" type="ORF">LALA0_S02e09252g</name>
</gene>
<dbReference type="PANTHER" id="PTHR12400:SF21">
    <property type="entry name" value="KINASE"/>
    <property type="match status" value="1"/>
</dbReference>
<feature type="region of interest" description="Disordered" evidence="5">
    <location>
        <begin position="138"/>
        <end position="178"/>
    </location>
</feature>
<organism evidence="6 7">
    <name type="scientific">Lachancea lanzarotensis</name>
    <dbReference type="NCBI Taxonomy" id="1245769"/>
    <lineage>
        <taxon>Eukaryota</taxon>
        <taxon>Fungi</taxon>
        <taxon>Dikarya</taxon>
        <taxon>Ascomycota</taxon>
        <taxon>Saccharomycotina</taxon>
        <taxon>Saccharomycetes</taxon>
        <taxon>Saccharomycetales</taxon>
        <taxon>Saccharomycetaceae</taxon>
        <taxon>Lachancea</taxon>
    </lineage>
</organism>
<dbReference type="GO" id="GO:0005737">
    <property type="term" value="C:cytoplasm"/>
    <property type="evidence" value="ECO:0007669"/>
    <property type="project" value="TreeGrafter"/>
</dbReference>
<reference evidence="6 7" key="1">
    <citation type="submission" date="2014-12" db="EMBL/GenBank/DDBJ databases">
        <authorList>
            <person name="Neuveglise Cecile"/>
        </authorList>
    </citation>
    <scope>NUCLEOTIDE SEQUENCE [LARGE SCALE GENOMIC DNA]</scope>
    <source>
        <strain evidence="6 7">CBS 12615</strain>
    </source>
</reference>
<feature type="region of interest" description="Disordered" evidence="5">
    <location>
        <begin position="527"/>
        <end position="556"/>
    </location>
</feature>
<dbReference type="InterPro" id="IPR038286">
    <property type="entry name" value="IPK_sf"/>
</dbReference>
<dbReference type="GO" id="GO:0046854">
    <property type="term" value="P:phosphatidylinositol phosphate biosynthetic process"/>
    <property type="evidence" value="ECO:0007669"/>
    <property type="project" value="TreeGrafter"/>
</dbReference>
<dbReference type="Proteomes" id="UP000054304">
    <property type="component" value="Unassembled WGS sequence"/>
</dbReference>
<evidence type="ECO:0000256" key="5">
    <source>
        <dbReference type="SAM" id="MobiDB-lite"/>
    </source>
</evidence>
<proteinExistence type="inferred from homology"/>
<dbReference type="OrthoDB" id="2573163at2759"/>
<dbReference type="GO" id="GO:0030643">
    <property type="term" value="P:intracellular phosphate ion homeostasis"/>
    <property type="evidence" value="ECO:0007669"/>
    <property type="project" value="EnsemblFungi"/>
</dbReference>
<dbReference type="GO" id="GO:0032958">
    <property type="term" value="P:inositol phosphate biosynthetic process"/>
    <property type="evidence" value="ECO:0007669"/>
    <property type="project" value="EnsemblFungi"/>
</dbReference>
<evidence type="ECO:0000256" key="3">
    <source>
        <dbReference type="ARBA" id="ARBA00022777"/>
    </source>
</evidence>
<evidence type="ECO:0000256" key="1">
    <source>
        <dbReference type="ARBA" id="ARBA00007374"/>
    </source>
</evidence>
<dbReference type="EMBL" id="LN736361">
    <property type="protein sequence ID" value="CEP61212.1"/>
    <property type="molecule type" value="Genomic_DNA"/>
</dbReference>
<feature type="region of interest" description="Disordered" evidence="5">
    <location>
        <begin position="263"/>
        <end position="305"/>
    </location>
</feature>
<dbReference type="GO" id="GO:0000824">
    <property type="term" value="F:inositol-1,4,5,6-tetrakisphosphate 3-kinase activity"/>
    <property type="evidence" value="ECO:0007669"/>
    <property type="project" value="TreeGrafter"/>
</dbReference>
<dbReference type="GO" id="GO:0000828">
    <property type="term" value="F:inositol hexakisphosphate kinase activity"/>
    <property type="evidence" value="ECO:0007669"/>
    <property type="project" value="EnsemblFungi"/>
</dbReference>
<sequence length="918" mass="105346">MVPTTHDTKQDELSSLTKHLQDVNIFDKQKMPSMIHGRKASTYLRVFQDDESTAKKKPGSGSLPSEKHLACDDDIQVSQQQQHHQPPPTKSHYHGPLPPGWKMSFFEKRTEKPRPTPPPRRHSSSTYDVLPRFRHIGLRDKLSKASHSRRNSRSSYKDPVRSSLRRMTNNASVEEKTSLWQEKTPPITIQESVPLESVPPELSAKPVEAGIEPEVCDKLLTLKPISSATYYPHQSKSEPQGEGLLERASITPTPQERQDIGTHIHISPVKNPSSSADSQPELEDDETAVDVSHHEKQDDDSGDDEEVYPLAVELQPFPNKVGGHTAIFRFSERAVCKVLVRRENMWYENIEQQHKELLDFIPRYIGVLNVRQHFNSKEEFQREVEREKQVKLVKKQHKMDFLSGKVSQPQDVMTASAPVEFKNPEVLLDDNKHIIPDSLWYKYSHSPESAPGDSYLSSHSLDREDSLLKDSGSTVVNTKLQELILKEVFAPTKRKPHTRNSSLDKLSIKNNPSAADLLALSSSMRRNSHEFQGPDDGVPSPALLPRSTKASLSKNIDSHSSVLDLKQFNLRKMAQIDADDQDTTEGPLSQDEELHRTSSLRHEYSNSADGEDGVFSMEEEDIPRSKSTSHNESVMFEENSHTIVSKFILLEDLTRKLDKPCVLDLKMGTRQYGVDADKFKRISQSKKCRRTTSRKLGVRICGMKIWNQDYYIKRDKYFGRRVHIGWQFARALARFLYSGKDICSIVRQIPQLVSQFEKLHAEIMELKGYRLYGSSLLLIYDGNNTSKCNVKVNLIDFAQCVTRDDIIRSHDYFRIPPRSPESEDRGFLRGVRSLKFYLQCIWNHLTNDSPLLYGDKLATYIQDNKETLSKPWDWLDSFDTEPEQEFDDPASELRKKWRKYELIFDVEPRHPEDPDISE</sequence>
<dbReference type="GeneID" id="34684629"/>
<keyword evidence="2 4" id="KW-0808">Transferase</keyword>
<dbReference type="GO" id="GO:0008440">
    <property type="term" value="F:inositol-1,4,5-trisphosphate 3-kinase activity"/>
    <property type="evidence" value="ECO:0007669"/>
    <property type="project" value="TreeGrafter"/>
</dbReference>
<feature type="region of interest" description="Disordered" evidence="5">
    <location>
        <begin position="579"/>
        <end position="614"/>
    </location>
</feature>
<dbReference type="AlphaFoldDB" id="A0A0C7MZY1"/>
<feature type="compositionally biased region" description="Basic and acidic residues" evidence="5">
    <location>
        <begin position="592"/>
        <end position="604"/>
    </location>
</feature>
<evidence type="ECO:0000256" key="2">
    <source>
        <dbReference type="ARBA" id="ARBA00022679"/>
    </source>
</evidence>
<dbReference type="EC" id="2.7.-.-" evidence="4"/>
<dbReference type="Pfam" id="PF03770">
    <property type="entry name" value="IPK"/>
    <property type="match status" value="1"/>
</dbReference>
<evidence type="ECO:0000313" key="6">
    <source>
        <dbReference type="EMBL" id="CEP61212.1"/>
    </source>
</evidence>
<name>A0A0C7MZY1_9SACH</name>
<dbReference type="RefSeq" id="XP_022627448.1">
    <property type="nucleotide sequence ID" value="XM_022773976.1"/>
</dbReference>
<keyword evidence="7" id="KW-1185">Reference proteome</keyword>
<evidence type="ECO:0000313" key="7">
    <source>
        <dbReference type="Proteomes" id="UP000054304"/>
    </source>
</evidence>
<comment type="similarity">
    <text evidence="1 4">Belongs to the inositol phosphokinase (IPK) family.</text>
</comment>